<protein>
    <submittedName>
        <fullName evidence="2">Uncharacterized protein</fullName>
    </submittedName>
</protein>
<sequence>MEGEVCDEKGQPLQPGSENKQGNVSNEHSVLGLSSVGILSTPYHVMDGAAAPGEFLQFSSGRKRCKNLGEGDYYPTKKYTEKPSVLGDYYDSVFTNELNPCCDTKYLPLPTNNCPVINSANEEEGTEMKRSGKRISWDDAETGSTMHEFMNNGVSQLHQGNAKQSHPALNGIIFGGRGENGVAFVENYREVMTSDGTAYLAYTQLPPDPKYEQLAQRFRSGEDTRGTSIFEAQPGAEKIPLQPTLFTSLFPPYKPASGECVTQQRITFSFEDGDEDSPMNSLVMPLVSVDGTKNVPKCIPF</sequence>
<feature type="compositionally biased region" description="Polar residues" evidence="1">
    <location>
        <begin position="14"/>
        <end position="25"/>
    </location>
</feature>
<gene>
    <name evidence="2" type="ORF">TCIL3000_10_10160</name>
</gene>
<name>G0UXX0_TRYCI</name>
<reference evidence="2" key="1">
    <citation type="journal article" date="2012" name="Proc. Natl. Acad. Sci. U.S.A.">
        <title>Antigenic diversity is generated by distinct evolutionary mechanisms in African trypanosome species.</title>
        <authorList>
            <person name="Jackson A.P."/>
            <person name="Berry A."/>
            <person name="Aslett M."/>
            <person name="Allison H.C."/>
            <person name="Burton P."/>
            <person name="Vavrova-Anderson J."/>
            <person name="Brown R."/>
            <person name="Browne H."/>
            <person name="Corton N."/>
            <person name="Hauser H."/>
            <person name="Gamble J."/>
            <person name="Gilderthorp R."/>
            <person name="Marcello L."/>
            <person name="McQuillan J."/>
            <person name="Otto T.D."/>
            <person name="Quail M.A."/>
            <person name="Sanders M.J."/>
            <person name="van Tonder A."/>
            <person name="Ginger M.L."/>
            <person name="Field M.C."/>
            <person name="Barry J.D."/>
            <person name="Hertz-Fowler C."/>
            <person name="Berriman M."/>
        </authorList>
    </citation>
    <scope>NUCLEOTIDE SEQUENCE</scope>
    <source>
        <strain evidence="2">IL3000</strain>
    </source>
</reference>
<feature type="region of interest" description="Disordered" evidence="1">
    <location>
        <begin position="1"/>
        <end position="25"/>
    </location>
</feature>
<dbReference type="AlphaFoldDB" id="G0UXX0"/>
<dbReference type="VEuPathDB" id="TriTrypDB:TcIL3000_10_10160"/>
<organism evidence="2">
    <name type="scientific">Trypanosoma congolense (strain IL3000)</name>
    <dbReference type="NCBI Taxonomy" id="1068625"/>
    <lineage>
        <taxon>Eukaryota</taxon>
        <taxon>Discoba</taxon>
        <taxon>Euglenozoa</taxon>
        <taxon>Kinetoplastea</taxon>
        <taxon>Metakinetoplastina</taxon>
        <taxon>Trypanosomatida</taxon>
        <taxon>Trypanosomatidae</taxon>
        <taxon>Trypanosoma</taxon>
        <taxon>Nannomonas</taxon>
    </lineage>
</organism>
<feature type="compositionally biased region" description="Basic and acidic residues" evidence="1">
    <location>
        <begin position="1"/>
        <end position="10"/>
    </location>
</feature>
<accession>G0UXX0</accession>
<evidence type="ECO:0000313" key="2">
    <source>
        <dbReference type="EMBL" id="CCC94237.1"/>
    </source>
</evidence>
<evidence type="ECO:0000256" key="1">
    <source>
        <dbReference type="SAM" id="MobiDB-lite"/>
    </source>
</evidence>
<proteinExistence type="predicted"/>
<dbReference type="EMBL" id="HE575323">
    <property type="protein sequence ID" value="CCC94237.1"/>
    <property type="molecule type" value="Genomic_DNA"/>
</dbReference>